<keyword evidence="1" id="KW-0472">Membrane</keyword>
<keyword evidence="1" id="KW-1133">Transmembrane helix</keyword>
<proteinExistence type="predicted"/>
<organism evidence="2 3">
    <name type="scientific">Nocardiopsis changdeensis</name>
    <dbReference type="NCBI Taxonomy" id="2831969"/>
    <lineage>
        <taxon>Bacteria</taxon>
        <taxon>Bacillati</taxon>
        <taxon>Actinomycetota</taxon>
        <taxon>Actinomycetes</taxon>
        <taxon>Streptosporangiales</taxon>
        <taxon>Nocardiopsidaceae</taxon>
        <taxon>Nocardiopsis</taxon>
    </lineage>
</organism>
<dbReference type="Proteomes" id="UP000676079">
    <property type="component" value="Chromosome"/>
</dbReference>
<evidence type="ECO:0000256" key="1">
    <source>
        <dbReference type="SAM" id="Phobius"/>
    </source>
</evidence>
<sequence>MVVQTTAAAAVVLAVGAFLIVFWLGPGIGAALVTAGAVVVAVVVAAVGFVLFKLREGPKDAEVVAAYLPVLTAEWSQAAEEAKRLSGAGDVVDRDVLTGHLWAAEQVLFNQEAPVRTADGITRASGHIAEARYLLAVAEALGRGGPRPHRGAPCFFDPAHGPLTDKVRFNPEGGADRTVSACGSCRALVEAGKVPPSKQVVVGGIPTDYWRAGRVSVPYVDGYWQQRRFPDHELHRLRRDLKLTWDPAETELPAHLDREPPWYAG</sequence>
<keyword evidence="3" id="KW-1185">Reference proteome</keyword>
<feature type="transmembrane region" description="Helical" evidence="1">
    <location>
        <begin position="31"/>
        <end position="52"/>
    </location>
</feature>
<gene>
    <name evidence="2" type="ORF">KGD84_04095</name>
</gene>
<evidence type="ECO:0000313" key="2">
    <source>
        <dbReference type="EMBL" id="QUX23560.1"/>
    </source>
</evidence>
<name>A0ABX8BPB4_9ACTN</name>
<evidence type="ECO:0000313" key="3">
    <source>
        <dbReference type="Proteomes" id="UP000676079"/>
    </source>
</evidence>
<reference evidence="2 3" key="1">
    <citation type="submission" date="2021-05" db="EMBL/GenBank/DDBJ databases">
        <title>Direct Submission.</title>
        <authorList>
            <person name="Li K."/>
            <person name="Gao J."/>
        </authorList>
    </citation>
    <scope>NUCLEOTIDE SEQUENCE [LARGE SCALE GENOMIC DNA]</scope>
    <source>
        <strain evidence="2 3">Mg02</strain>
    </source>
</reference>
<feature type="transmembrane region" description="Helical" evidence="1">
    <location>
        <begin position="7"/>
        <end position="25"/>
    </location>
</feature>
<keyword evidence="1" id="KW-0812">Transmembrane</keyword>
<dbReference type="EMBL" id="CP074133">
    <property type="protein sequence ID" value="QUX23560.1"/>
    <property type="molecule type" value="Genomic_DNA"/>
</dbReference>
<dbReference type="RefSeq" id="WP_220564783.1">
    <property type="nucleotide sequence ID" value="NZ_CP074133.1"/>
</dbReference>
<accession>A0ABX8BPB4</accession>
<protein>
    <submittedName>
        <fullName evidence="2">Uncharacterized protein</fullName>
    </submittedName>
</protein>